<accession>J9FXI8</accession>
<dbReference type="InterPro" id="IPR007398">
    <property type="entry name" value="BioG"/>
</dbReference>
<sequence>MIQKYIIKKNHPKLLLFFAGWACDETPFQSYNPTEMDYMICYDYRTMDFDYTVFQQYEWIGVVAWSMGVWAAGYVLNKVNKFQGISIAFNGTGRPYDNLYGIPENIFTETLKHLSPANLQRFMRRICGSGSAYRKFMEVTPRRNFTEVKDELQAVLDTIHDHQNNPQEFEWNYHKAVLSKEDAIFPVNNMERYFQLNKKIQIYIL</sequence>
<dbReference type="ESTHER" id="9zzzz-j9fxi8">
    <property type="family name" value="BioG_Pimeloyl-ACP-methyl-esterase"/>
</dbReference>
<comment type="caution">
    <text evidence="1">The sequence shown here is derived from an EMBL/GenBank/DDBJ whole genome shotgun (WGS) entry which is preliminary data.</text>
</comment>
<name>J9FXI8_9ZZZZ</name>
<dbReference type="AlphaFoldDB" id="J9FXI8"/>
<proteinExistence type="predicted"/>
<organism evidence="1">
    <name type="scientific">gut metagenome</name>
    <dbReference type="NCBI Taxonomy" id="749906"/>
    <lineage>
        <taxon>unclassified sequences</taxon>
        <taxon>metagenomes</taxon>
        <taxon>organismal metagenomes</taxon>
    </lineage>
</organism>
<protein>
    <submittedName>
        <fullName evidence="1">Protein containing DUF452</fullName>
    </submittedName>
</protein>
<dbReference type="EMBL" id="AMCI01006467">
    <property type="protein sequence ID" value="EJW94267.1"/>
    <property type="molecule type" value="Genomic_DNA"/>
</dbReference>
<gene>
    <name evidence="1" type="ORF">EVA_17627</name>
</gene>
<evidence type="ECO:0000313" key="1">
    <source>
        <dbReference type="EMBL" id="EJW94267.1"/>
    </source>
</evidence>
<dbReference type="Pfam" id="PF04301">
    <property type="entry name" value="BioG"/>
    <property type="match status" value="1"/>
</dbReference>
<reference evidence="1" key="1">
    <citation type="journal article" date="2012" name="PLoS ONE">
        <title>Gene sets for utilization of primary and secondary nutrition supplies in the distal gut of endangered iberian lynx.</title>
        <authorList>
            <person name="Alcaide M."/>
            <person name="Messina E."/>
            <person name="Richter M."/>
            <person name="Bargiela R."/>
            <person name="Peplies J."/>
            <person name="Huws S.A."/>
            <person name="Newbold C.J."/>
            <person name="Golyshin P.N."/>
            <person name="Simon M.A."/>
            <person name="Lopez G."/>
            <person name="Yakimov M.M."/>
            <person name="Ferrer M."/>
        </authorList>
    </citation>
    <scope>NUCLEOTIDE SEQUENCE</scope>
</reference>